<proteinExistence type="predicted"/>
<evidence type="ECO:0000313" key="1">
    <source>
        <dbReference type="EMBL" id="CAG8781615.1"/>
    </source>
</evidence>
<feature type="non-terminal residue" evidence="1">
    <location>
        <position position="102"/>
    </location>
</feature>
<evidence type="ECO:0000313" key="2">
    <source>
        <dbReference type="Proteomes" id="UP000789920"/>
    </source>
</evidence>
<gene>
    <name evidence="1" type="ORF">RPERSI_LOCUS17672</name>
</gene>
<organism evidence="1 2">
    <name type="scientific">Racocetra persica</name>
    <dbReference type="NCBI Taxonomy" id="160502"/>
    <lineage>
        <taxon>Eukaryota</taxon>
        <taxon>Fungi</taxon>
        <taxon>Fungi incertae sedis</taxon>
        <taxon>Mucoromycota</taxon>
        <taxon>Glomeromycotina</taxon>
        <taxon>Glomeromycetes</taxon>
        <taxon>Diversisporales</taxon>
        <taxon>Gigasporaceae</taxon>
        <taxon>Racocetra</taxon>
    </lineage>
</organism>
<sequence>MNQSTNQNIICRFQRPSRSHSRFQRILRRPRRSRPQNTMNSSILNIGRRIRSRPQNNINPSTNDSVAIQRYTVFVEGFNPFIELQVAEIPLQNTQFQTALLL</sequence>
<name>A0ACA9R8D8_9GLOM</name>
<keyword evidence="2" id="KW-1185">Reference proteome</keyword>
<dbReference type="EMBL" id="CAJVQC010045622">
    <property type="protein sequence ID" value="CAG8781615.1"/>
    <property type="molecule type" value="Genomic_DNA"/>
</dbReference>
<comment type="caution">
    <text evidence="1">The sequence shown here is derived from an EMBL/GenBank/DDBJ whole genome shotgun (WGS) entry which is preliminary data.</text>
</comment>
<reference evidence="1" key="1">
    <citation type="submission" date="2021-06" db="EMBL/GenBank/DDBJ databases">
        <authorList>
            <person name="Kallberg Y."/>
            <person name="Tangrot J."/>
            <person name="Rosling A."/>
        </authorList>
    </citation>
    <scope>NUCLEOTIDE SEQUENCE</scope>
    <source>
        <strain evidence="1">MA461A</strain>
    </source>
</reference>
<accession>A0ACA9R8D8</accession>
<protein>
    <submittedName>
        <fullName evidence="1">23159_t:CDS:1</fullName>
    </submittedName>
</protein>
<dbReference type="Proteomes" id="UP000789920">
    <property type="component" value="Unassembled WGS sequence"/>
</dbReference>